<evidence type="ECO:0000313" key="2">
    <source>
        <dbReference type="Proteomes" id="UP000237056"/>
    </source>
</evidence>
<sequence length="197" mass="22434">MKKVILIILVVLSQNIFSQNITDTVTKEVCDCISSKSDKLKDLKGSDLELQLGLCILASYTKHQEEVKKQYGDVVGKEKAMEKLGEEIGMKMVTVCPETLMLIAGASDEFTDNEETEQLEGKIVEIKTEQFVSILLKDKNSRTHSFLLLNYFDSASLFTENAIKKNDTVIITYQEQELYDPKSKEFRYFKVIKGLEK</sequence>
<keyword evidence="2" id="KW-1185">Reference proteome</keyword>
<reference evidence="1 2" key="1">
    <citation type="submission" date="2018-01" db="EMBL/GenBank/DDBJ databases">
        <title>Genomic Encyclopedia of Type Strains, Phase I: the one thousand microbial genomes (KMG-I) project.</title>
        <authorList>
            <person name="Goeker M."/>
        </authorList>
    </citation>
    <scope>NUCLEOTIDE SEQUENCE [LARGE SCALE GENOMIC DNA]</scope>
    <source>
        <strain evidence="1 2">DSM 17960</strain>
    </source>
</reference>
<dbReference type="RefSeq" id="WP_146046972.1">
    <property type="nucleotide sequence ID" value="NZ_PQNY01000002.1"/>
</dbReference>
<evidence type="ECO:0000313" key="1">
    <source>
        <dbReference type="EMBL" id="POS02801.1"/>
    </source>
</evidence>
<dbReference type="OrthoDB" id="1352116at2"/>
<dbReference type="EMBL" id="PQNY01000002">
    <property type="protein sequence ID" value="POS02801.1"/>
    <property type="molecule type" value="Genomic_DNA"/>
</dbReference>
<dbReference type="Proteomes" id="UP000237056">
    <property type="component" value="Unassembled WGS sequence"/>
</dbReference>
<organism evidence="1 2">
    <name type="scientific">Flavobacterium croceum DSM 17960</name>
    <dbReference type="NCBI Taxonomy" id="1121886"/>
    <lineage>
        <taxon>Bacteria</taxon>
        <taxon>Pseudomonadati</taxon>
        <taxon>Bacteroidota</taxon>
        <taxon>Flavobacteriia</taxon>
        <taxon>Flavobacteriales</taxon>
        <taxon>Flavobacteriaceae</taxon>
        <taxon>Flavobacterium</taxon>
    </lineage>
</organism>
<name>A0A2S4NAT2_9FLAO</name>
<accession>A0A2S4NAT2</accession>
<dbReference type="AlphaFoldDB" id="A0A2S4NAT2"/>
<comment type="caution">
    <text evidence="1">The sequence shown here is derived from an EMBL/GenBank/DDBJ whole genome shotgun (WGS) entry which is preliminary data.</text>
</comment>
<gene>
    <name evidence="1" type="ORF">Q361_102114</name>
</gene>
<protein>
    <submittedName>
        <fullName evidence="1">Uncharacterized protein</fullName>
    </submittedName>
</protein>
<proteinExistence type="predicted"/>